<dbReference type="GO" id="GO:0005525">
    <property type="term" value="F:GTP binding"/>
    <property type="evidence" value="ECO:0007669"/>
    <property type="project" value="UniProtKB-KW"/>
</dbReference>
<keyword evidence="4" id="KW-0342">GTP-binding</keyword>
<dbReference type="RefSeq" id="WP_012997402.1">
    <property type="nucleotide sequence ID" value="NC_013926.1"/>
</dbReference>
<reference evidence="6" key="1">
    <citation type="submission" date="2010-02" db="EMBL/GenBank/DDBJ databases">
        <title>Complete sequence of Aciduliprofundum boonei T469.</title>
        <authorList>
            <consortium name="US DOE Joint Genome Institute"/>
            <person name="Lucas S."/>
            <person name="Copeland A."/>
            <person name="Lapidus A."/>
            <person name="Cheng J.-F."/>
            <person name="Bruce D."/>
            <person name="Goodwin L."/>
            <person name="Pitluck S."/>
            <person name="Saunders E."/>
            <person name="Detter J.C."/>
            <person name="Han C."/>
            <person name="Tapia R."/>
            <person name="Land M."/>
            <person name="Hauser L."/>
            <person name="Kyrpides N."/>
            <person name="Mikhailova N."/>
            <person name="Flores G."/>
            <person name="Reysenbach A.-L."/>
            <person name="Woyke T."/>
        </authorList>
    </citation>
    <scope>NUCLEOTIDE SEQUENCE</scope>
    <source>
        <strain evidence="6">T469</strain>
    </source>
</reference>
<keyword evidence="3" id="KW-0378">Hydrolase</keyword>
<sequence length="316" mass="35555">MGKIEDMIEKIREGNKVTLSKLITKMENDPEIRKEVIKRIYGCPVKGRIICFTGPPGVGKSTLIDHVISILTEGGKKVGVILVDPRSPYTGGSLLGDRIRMQRHATNPNVFIRSISCADNPEGISRSVKDILKVMGLSGMDYIVVETVGTGQIAVEVSYICHTTVLVLMPNMGDDIQMMKAGIIESADIYVINKSDIGGADLTEAYLKDNIEPRDGWEPPIIRTVGYNRATVIPLIEKIEEHLKRENPMYLEKIRGLLKTMFLDYIDDFAAHFLENKSDFEHLVKKVAKCEKDYYTAVEELYDVFKKEVICRDKKD</sequence>
<accession>D3TAN9</accession>
<keyword evidence="7" id="KW-1185">Reference proteome</keyword>
<proteinExistence type="inferred from homology"/>
<protein>
    <submittedName>
        <fullName evidence="6">LAO/AO transport system ATPase</fullName>
    </submittedName>
</protein>
<dbReference type="PANTHER" id="PTHR43087:SF1">
    <property type="entry name" value="LAO_AO TRANSPORT SYSTEM ATPASE"/>
    <property type="match status" value="1"/>
</dbReference>
<evidence type="ECO:0000256" key="5">
    <source>
        <dbReference type="ARBA" id="ARBA00023186"/>
    </source>
</evidence>
<dbReference type="SUPFAM" id="SSF52540">
    <property type="entry name" value="P-loop containing nucleoside triphosphate hydrolases"/>
    <property type="match status" value="1"/>
</dbReference>
<dbReference type="InterPro" id="IPR027417">
    <property type="entry name" value="P-loop_NTPase"/>
</dbReference>
<dbReference type="AlphaFoldDB" id="D3TAN9"/>
<evidence type="ECO:0000256" key="1">
    <source>
        <dbReference type="ARBA" id="ARBA00009625"/>
    </source>
</evidence>
<dbReference type="Gene3D" id="3.40.50.300">
    <property type="entry name" value="P-loop containing nucleotide triphosphate hydrolases"/>
    <property type="match status" value="1"/>
</dbReference>
<keyword evidence="5" id="KW-0143">Chaperone</keyword>
<gene>
    <name evidence="6" type="ordered locus">Aboo_1360</name>
</gene>
<evidence type="ECO:0000256" key="3">
    <source>
        <dbReference type="ARBA" id="ARBA00022801"/>
    </source>
</evidence>
<dbReference type="KEGG" id="abi:Aboo_1360"/>
<evidence type="ECO:0000256" key="4">
    <source>
        <dbReference type="ARBA" id="ARBA00023134"/>
    </source>
</evidence>
<dbReference type="EMBL" id="CP001941">
    <property type="protein sequence ID" value="ADD09168.1"/>
    <property type="molecule type" value="Genomic_DNA"/>
</dbReference>
<evidence type="ECO:0000313" key="7">
    <source>
        <dbReference type="Proteomes" id="UP000001400"/>
    </source>
</evidence>
<organism evidence="6 7">
    <name type="scientific">Aciduliprofundum boonei (strain DSM 19572 / T469)</name>
    <dbReference type="NCBI Taxonomy" id="439481"/>
    <lineage>
        <taxon>Archaea</taxon>
        <taxon>Methanobacteriati</taxon>
        <taxon>Thermoplasmatota</taxon>
        <taxon>DHVE2 group</taxon>
        <taxon>Candidatus Aciduliprofundum</taxon>
    </lineage>
</organism>
<evidence type="ECO:0000313" key="6">
    <source>
        <dbReference type="EMBL" id="ADD09168.1"/>
    </source>
</evidence>
<dbReference type="InterPro" id="IPR052040">
    <property type="entry name" value="GTPase/Isobutyryl-CoA_mutase"/>
</dbReference>
<dbReference type="HOGENOM" id="CLU_043725_1_1_2"/>
<dbReference type="NCBIfam" id="TIGR00750">
    <property type="entry name" value="lao"/>
    <property type="match status" value="1"/>
</dbReference>
<dbReference type="Proteomes" id="UP000001400">
    <property type="component" value="Chromosome"/>
</dbReference>
<keyword evidence="2" id="KW-0547">Nucleotide-binding</keyword>
<dbReference type="InterPro" id="IPR005129">
    <property type="entry name" value="GTPase_ArgK"/>
</dbReference>
<dbReference type="GO" id="GO:0003924">
    <property type="term" value="F:GTPase activity"/>
    <property type="evidence" value="ECO:0007669"/>
    <property type="project" value="InterPro"/>
</dbReference>
<dbReference type="GeneID" id="8828322"/>
<comment type="similarity">
    <text evidence="1">Belongs to the SIMIBI class G3E GTPase family. ArgK/MeaB subfamily.</text>
</comment>
<evidence type="ECO:0000256" key="2">
    <source>
        <dbReference type="ARBA" id="ARBA00022741"/>
    </source>
</evidence>
<name>D3TAN9_ACIB4</name>
<dbReference type="Pfam" id="PF03308">
    <property type="entry name" value="MeaB"/>
    <property type="match status" value="1"/>
</dbReference>
<dbReference type="PANTHER" id="PTHR43087">
    <property type="entry name" value="LYSINE/ARGININE/ORNITHINE TRANSPORT SYSTEM KINASE"/>
    <property type="match status" value="1"/>
</dbReference>